<gene>
    <name evidence="1" type="ORF">PV09_07959</name>
</gene>
<dbReference type="GeneID" id="27315932"/>
<organism evidence="1 2">
    <name type="scientific">Verruconis gallopava</name>
    <dbReference type="NCBI Taxonomy" id="253628"/>
    <lineage>
        <taxon>Eukaryota</taxon>
        <taxon>Fungi</taxon>
        <taxon>Dikarya</taxon>
        <taxon>Ascomycota</taxon>
        <taxon>Pezizomycotina</taxon>
        <taxon>Dothideomycetes</taxon>
        <taxon>Pleosporomycetidae</taxon>
        <taxon>Venturiales</taxon>
        <taxon>Sympoventuriaceae</taxon>
        <taxon>Verruconis</taxon>
    </lineage>
</organism>
<name>A0A0D2AMT0_9PEZI</name>
<dbReference type="EMBL" id="KN847563">
    <property type="protein sequence ID" value="KIW00429.1"/>
    <property type="molecule type" value="Genomic_DNA"/>
</dbReference>
<dbReference type="AlphaFoldDB" id="A0A0D2AMT0"/>
<dbReference type="RefSeq" id="XP_016210298.1">
    <property type="nucleotide sequence ID" value="XM_016361794.1"/>
</dbReference>
<dbReference type="InParanoid" id="A0A0D2AMT0"/>
<dbReference type="Proteomes" id="UP000053259">
    <property type="component" value="Unassembled WGS sequence"/>
</dbReference>
<sequence length="194" mass="21617">MPAHATELHVAASDTTAELPPSQTIVSAQNNGRHDVEQAPNQLGNNLQQVFDQLMAMTEQTDNTTHRIKDSKHKTLSRMIEWFGQFSHRLVDPQTQETFENNADDYDSLAQDVDRAMKAVDKFVLDTATPELCPYHSREIIDAGSRMAGLDPRVRFMTSHPSEQASVYRGTQAGTLSITKPCACVRQKFVQTGS</sequence>
<keyword evidence="2" id="KW-1185">Reference proteome</keyword>
<protein>
    <submittedName>
        <fullName evidence="1">Uncharacterized protein</fullName>
    </submittedName>
</protein>
<proteinExistence type="predicted"/>
<evidence type="ECO:0000313" key="1">
    <source>
        <dbReference type="EMBL" id="KIW00429.1"/>
    </source>
</evidence>
<evidence type="ECO:0000313" key="2">
    <source>
        <dbReference type="Proteomes" id="UP000053259"/>
    </source>
</evidence>
<dbReference type="HOGENOM" id="CLU_1403424_0_0_1"/>
<dbReference type="VEuPathDB" id="FungiDB:PV09_07959"/>
<accession>A0A0D2AMT0</accession>
<reference evidence="1 2" key="1">
    <citation type="submission" date="2015-01" db="EMBL/GenBank/DDBJ databases">
        <title>The Genome Sequence of Ochroconis gallopava CBS43764.</title>
        <authorList>
            <consortium name="The Broad Institute Genomics Platform"/>
            <person name="Cuomo C."/>
            <person name="de Hoog S."/>
            <person name="Gorbushina A."/>
            <person name="Stielow B."/>
            <person name="Teixiera M."/>
            <person name="Abouelleil A."/>
            <person name="Chapman S.B."/>
            <person name="Priest M."/>
            <person name="Young S.K."/>
            <person name="Wortman J."/>
            <person name="Nusbaum C."/>
            <person name="Birren B."/>
        </authorList>
    </citation>
    <scope>NUCLEOTIDE SEQUENCE [LARGE SCALE GENOMIC DNA]</scope>
    <source>
        <strain evidence="1 2">CBS 43764</strain>
    </source>
</reference>